<reference evidence="2 3" key="1">
    <citation type="submission" date="2020-02" db="EMBL/GenBank/DDBJ databases">
        <authorList>
            <person name="Zheng R.K."/>
            <person name="Sun C.M."/>
        </authorList>
    </citation>
    <scope>NUCLEOTIDE SEQUENCE [LARGE SCALE GENOMIC DNA]</scope>
    <source>
        <strain evidence="3">rifampicinis</strain>
    </source>
</reference>
<accession>A0A7S8E833</accession>
<feature type="region of interest" description="Disordered" evidence="1">
    <location>
        <begin position="115"/>
        <end position="152"/>
    </location>
</feature>
<dbReference type="AlphaFoldDB" id="A0A7S8E833"/>
<keyword evidence="3" id="KW-1185">Reference proteome</keyword>
<evidence type="ECO:0000313" key="2">
    <source>
        <dbReference type="EMBL" id="QPC82070.1"/>
    </source>
</evidence>
<dbReference type="RefSeq" id="WP_195170139.1">
    <property type="nucleotide sequence ID" value="NZ_CP062983.1"/>
</dbReference>
<gene>
    <name evidence="2" type="ORF">G4Y79_20665</name>
</gene>
<proteinExistence type="predicted"/>
<dbReference type="Proteomes" id="UP000594468">
    <property type="component" value="Chromosome"/>
</dbReference>
<organism evidence="2 3">
    <name type="scientific">Phototrophicus methaneseepsis</name>
    <dbReference type="NCBI Taxonomy" id="2710758"/>
    <lineage>
        <taxon>Bacteria</taxon>
        <taxon>Bacillati</taxon>
        <taxon>Chloroflexota</taxon>
        <taxon>Candidatus Thermofontia</taxon>
        <taxon>Phototrophicales</taxon>
        <taxon>Phototrophicaceae</taxon>
        <taxon>Phototrophicus</taxon>
    </lineage>
</organism>
<protein>
    <submittedName>
        <fullName evidence="2">Uncharacterized protein</fullName>
    </submittedName>
</protein>
<sequence>MEESIFSQEWRRCLREHYKHVVRNEDKITETSLKKVLLSQAINFTEEDLRGLYVEATMRADDMPADYVPDMEQVAGEATEPEAPVMNAAPVDDERSFVPHPAECTCAACMESHENEALHDSDGQPLSAEALEARQEEEKDKAERSAKQMSMF</sequence>
<evidence type="ECO:0000256" key="1">
    <source>
        <dbReference type="SAM" id="MobiDB-lite"/>
    </source>
</evidence>
<dbReference type="EMBL" id="CP062983">
    <property type="protein sequence ID" value="QPC82070.1"/>
    <property type="molecule type" value="Genomic_DNA"/>
</dbReference>
<dbReference type="KEGG" id="pmet:G4Y79_20665"/>
<evidence type="ECO:0000313" key="3">
    <source>
        <dbReference type="Proteomes" id="UP000594468"/>
    </source>
</evidence>
<feature type="compositionally biased region" description="Basic and acidic residues" evidence="1">
    <location>
        <begin position="131"/>
        <end position="146"/>
    </location>
</feature>
<name>A0A7S8E833_9CHLR</name>